<sequence>MTFFSAGCAAAPIARPATPAEAASVTPIVRTDGMLISIIIAVSNKGRIQA</sequence>
<protein>
    <submittedName>
        <fullName evidence="1">Uncharacterized protein</fullName>
    </submittedName>
</protein>
<comment type="caution">
    <text evidence="1">The sequence shown here is derived from an EMBL/GenBank/DDBJ whole genome shotgun (WGS) entry which is preliminary data.</text>
</comment>
<accession>X1GGN7</accession>
<name>X1GGN7_9ZZZZ</name>
<dbReference type="EMBL" id="BARU01013781">
    <property type="protein sequence ID" value="GAH40784.1"/>
    <property type="molecule type" value="Genomic_DNA"/>
</dbReference>
<evidence type="ECO:0000313" key="1">
    <source>
        <dbReference type="EMBL" id="GAH40784.1"/>
    </source>
</evidence>
<gene>
    <name evidence="1" type="ORF">S03H2_24686</name>
</gene>
<proteinExistence type="predicted"/>
<organism evidence="1">
    <name type="scientific">marine sediment metagenome</name>
    <dbReference type="NCBI Taxonomy" id="412755"/>
    <lineage>
        <taxon>unclassified sequences</taxon>
        <taxon>metagenomes</taxon>
        <taxon>ecological metagenomes</taxon>
    </lineage>
</organism>
<reference evidence="1" key="1">
    <citation type="journal article" date="2014" name="Front. Microbiol.">
        <title>High frequency of phylogenetically diverse reductive dehalogenase-homologous genes in deep subseafloor sedimentary metagenomes.</title>
        <authorList>
            <person name="Kawai M."/>
            <person name="Futagami T."/>
            <person name="Toyoda A."/>
            <person name="Takaki Y."/>
            <person name="Nishi S."/>
            <person name="Hori S."/>
            <person name="Arai W."/>
            <person name="Tsubouchi T."/>
            <person name="Morono Y."/>
            <person name="Uchiyama I."/>
            <person name="Ito T."/>
            <person name="Fujiyama A."/>
            <person name="Inagaki F."/>
            <person name="Takami H."/>
        </authorList>
    </citation>
    <scope>NUCLEOTIDE SEQUENCE</scope>
    <source>
        <strain evidence="1">Expedition CK06-06</strain>
    </source>
</reference>
<feature type="non-terminal residue" evidence="1">
    <location>
        <position position="50"/>
    </location>
</feature>
<dbReference type="AlphaFoldDB" id="X1GGN7"/>